<dbReference type="FunFam" id="3.30.420.10:FF:000032">
    <property type="entry name" value="Retrovirus-related Pol polyprotein from transposon 297-like Protein"/>
    <property type="match status" value="1"/>
</dbReference>
<accession>A0A8T0FHX5</accession>
<dbReference type="PANTHER" id="PTHR37984">
    <property type="entry name" value="PROTEIN CBG26694"/>
    <property type="match status" value="1"/>
</dbReference>
<sequence>MDYFTKWPVAIPIPDQGASTVAEELIRSWISHYGVPMILHSDRGTNFNSALFTELCKRLRILKTRTTALHPESDGMVDRFNRTILNHLSLFVSRNQIEWDMHLPLFLLAYRSAVHEATGWIPSEMLFGRTLRLPCDILFGRPTDTPSSPNKYLNDLEARLESVHTFDRERIKLASEKMKTRYDSGATEHRFKEEHLKGELRIRRNTAPSPTLRLPDVPDWSLINLIYTSEKAQSMSFQLKLGSSPHCKVGGSPYRAGTPLIIAI</sequence>
<dbReference type="InterPro" id="IPR012337">
    <property type="entry name" value="RNaseH-like_sf"/>
</dbReference>
<dbReference type="GO" id="GO:0015074">
    <property type="term" value="P:DNA integration"/>
    <property type="evidence" value="ECO:0007669"/>
    <property type="project" value="InterPro"/>
</dbReference>
<name>A0A8T0FHX5_ARGBR</name>
<proteinExistence type="predicted"/>
<feature type="domain" description="Integrase catalytic" evidence="1">
    <location>
        <begin position="1"/>
        <end position="130"/>
    </location>
</feature>
<evidence type="ECO:0000313" key="3">
    <source>
        <dbReference type="Proteomes" id="UP000807504"/>
    </source>
</evidence>
<dbReference type="GO" id="GO:0003676">
    <property type="term" value="F:nucleic acid binding"/>
    <property type="evidence" value="ECO:0007669"/>
    <property type="project" value="InterPro"/>
</dbReference>
<dbReference type="AlphaFoldDB" id="A0A8T0FHX5"/>
<dbReference type="PROSITE" id="PS50994">
    <property type="entry name" value="INTEGRASE"/>
    <property type="match status" value="1"/>
</dbReference>
<dbReference type="InterPro" id="IPR001584">
    <property type="entry name" value="Integrase_cat-core"/>
</dbReference>
<dbReference type="Proteomes" id="UP000807504">
    <property type="component" value="Unassembled WGS sequence"/>
</dbReference>
<evidence type="ECO:0000313" key="2">
    <source>
        <dbReference type="EMBL" id="KAF8789985.1"/>
    </source>
</evidence>
<gene>
    <name evidence="2" type="ORF">HNY73_005076</name>
</gene>
<dbReference type="SUPFAM" id="SSF53098">
    <property type="entry name" value="Ribonuclease H-like"/>
    <property type="match status" value="1"/>
</dbReference>
<dbReference type="Gene3D" id="3.30.420.10">
    <property type="entry name" value="Ribonuclease H-like superfamily/Ribonuclease H"/>
    <property type="match status" value="1"/>
</dbReference>
<protein>
    <submittedName>
        <fullName evidence="2">Retrovirus-related Pol polyprotein like</fullName>
    </submittedName>
</protein>
<organism evidence="2 3">
    <name type="scientific">Argiope bruennichi</name>
    <name type="common">Wasp spider</name>
    <name type="synonym">Aranea bruennichi</name>
    <dbReference type="NCBI Taxonomy" id="94029"/>
    <lineage>
        <taxon>Eukaryota</taxon>
        <taxon>Metazoa</taxon>
        <taxon>Ecdysozoa</taxon>
        <taxon>Arthropoda</taxon>
        <taxon>Chelicerata</taxon>
        <taxon>Arachnida</taxon>
        <taxon>Araneae</taxon>
        <taxon>Araneomorphae</taxon>
        <taxon>Entelegynae</taxon>
        <taxon>Araneoidea</taxon>
        <taxon>Araneidae</taxon>
        <taxon>Argiope</taxon>
    </lineage>
</organism>
<comment type="caution">
    <text evidence="2">The sequence shown here is derived from an EMBL/GenBank/DDBJ whole genome shotgun (WGS) entry which is preliminary data.</text>
</comment>
<evidence type="ECO:0000259" key="1">
    <source>
        <dbReference type="PROSITE" id="PS50994"/>
    </source>
</evidence>
<reference evidence="2" key="2">
    <citation type="submission" date="2020-06" db="EMBL/GenBank/DDBJ databases">
        <authorList>
            <person name="Sheffer M."/>
        </authorList>
    </citation>
    <scope>NUCLEOTIDE SEQUENCE</scope>
</reference>
<dbReference type="EMBL" id="JABXBU010000011">
    <property type="protein sequence ID" value="KAF8789985.1"/>
    <property type="molecule type" value="Genomic_DNA"/>
</dbReference>
<keyword evidence="3" id="KW-1185">Reference proteome</keyword>
<dbReference type="InterPro" id="IPR036397">
    <property type="entry name" value="RNaseH_sf"/>
</dbReference>
<dbReference type="InterPro" id="IPR050951">
    <property type="entry name" value="Retrovirus_Pol_polyprotein"/>
</dbReference>
<dbReference type="PANTHER" id="PTHR37984:SF15">
    <property type="entry name" value="INTEGRASE CATALYTIC DOMAIN-CONTAINING PROTEIN"/>
    <property type="match status" value="1"/>
</dbReference>
<reference evidence="2" key="1">
    <citation type="journal article" date="2020" name="bioRxiv">
        <title>Chromosome-level reference genome of the European wasp spider Argiope bruennichi: a resource for studies on range expansion and evolutionary adaptation.</title>
        <authorList>
            <person name="Sheffer M.M."/>
            <person name="Hoppe A."/>
            <person name="Krehenwinkel H."/>
            <person name="Uhl G."/>
            <person name="Kuss A.W."/>
            <person name="Jensen L."/>
            <person name="Jensen C."/>
            <person name="Gillespie R.G."/>
            <person name="Hoff K.J."/>
            <person name="Prost S."/>
        </authorList>
    </citation>
    <scope>NUCLEOTIDE SEQUENCE</scope>
</reference>